<proteinExistence type="predicted"/>
<dbReference type="RefSeq" id="WP_253768545.1">
    <property type="nucleotide sequence ID" value="NZ_JAMTCK010000003.1"/>
</dbReference>
<feature type="domain" description="VWFA" evidence="1">
    <location>
        <begin position="362"/>
        <end position="559"/>
    </location>
</feature>
<organism evidence="2 3">
    <name type="scientific">Goodfellowiella coeruleoviolacea</name>
    <dbReference type="NCBI Taxonomy" id="334858"/>
    <lineage>
        <taxon>Bacteria</taxon>
        <taxon>Bacillati</taxon>
        <taxon>Actinomycetota</taxon>
        <taxon>Actinomycetes</taxon>
        <taxon>Pseudonocardiales</taxon>
        <taxon>Pseudonocardiaceae</taxon>
        <taxon>Goodfellowiella</taxon>
    </lineage>
</organism>
<evidence type="ECO:0000259" key="1">
    <source>
        <dbReference type="PROSITE" id="PS50234"/>
    </source>
</evidence>
<dbReference type="Proteomes" id="UP001206128">
    <property type="component" value="Unassembled WGS sequence"/>
</dbReference>
<dbReference type="SUPFAM" id="SSF53300">
    <property type="entry name" value="vWA-like"/>
    <property type="match status" value="1"/>
</dbReference>
<keyword evidence="3" id="KW-1185">Reference proteome</keyword>
<dbReference type="EMBL" id="JAMTCK010000003">
    <property type="protein sequence ID" value="MCP2164670.1"/>
    <property type="molecule type" value="Genomic_DNA"/>
</dbReference>
<sequence>MAMDHQPPGLLRRIALPLGALLGVAMAATATVVVLGQARGPECSADLPLKVAVAPAAQQVVTQVAEDFTKAQPVIADRCVHVSVEPRESSDVAGELPTARINPPALWVADSSVWAQRAAASAAGEQTGAPRVQVGASLASTPLVVGAVESTAQRLGWAEAPMSWRQLVDGSVPVAASDPTTTTEGLLGLALVRSMFGDGPQGTPPPELVAALLRVRDNTVSSVREAASKAQTAGVDNSPVIITTEQFVLAQNQAAGTRRMLAGYPAEGSTALDFPLIRVTRENEPPGTAEAVAAFERELRSERTAQRFTDAGFRNAGGKPAPGWTLERDGVDPRVEASLPQPTPEQVEALLKAWASVNQDTRMLAVLDVSGSMEGRAAGGKTRIELARDAAVTALGMLPDTSQIGLWAFSTQQAPPNDWRELVSLGPLGGQLDNGRTRRQALAEGVGSLPGLVRGGTALYDTALAASRAARQGYDPSKANAVVLITDGRDEDPQGISLADLLNTLRSEAAQAQPVPFITIGLGPDADMDALNQIATATGGKAYQARQPEDIRSVLLDAISQRQCRPHC</sequence>
<dbReference type="SMART" id="SM00327">
    <property type="entry name" value="VWA"/>
    <property type="match status" value="1"/>
</dbReference>
<dbReference type="AlphaFoldDB" id="A0AAE3GC32"/>
<dbReference type="SUPFAM" id="SSF53850">
    <property type="entry name" value="Periplasmic binding protein-like II"/>
    <property type="match status" value="1"/>
</dbReference>
<dbReference type="Gene3D" id="3.40.50.410">
    <property type="entry name" value="von Willebrand factor, type A domain"/>
    <property type="match status" value="1"/>
</dbReference>
<dbReference type="Pfam" id="PF00092">
    <property type="entry name" value="VWA"/>
    <property type="match status" value="1"/>
</dbReference>
<dbReference type="InterPro" id="IPR002035">
    <property type="entry name" value="VWF_A"/>
</dbReference>
<dbReference type="InterPro" id="IPR036465">
    <property type="entry name" value="vWFA_dom_sf"/>
</dbReference>
<dbReference type="PROSITE" id="PS50234">
    <property type="entry name" value="VWFA"/>
    <property type="match status" value="1"/>
</dbReference>
<gene>
    <name evidence="2" type="ORF">LX83_001510</name>
</gene>
<evidence type="ECO:0000313" key="3">
    <source>
        <dbReference type="Proteomes" id="UP001206128"/>
    </source>
</evidence>
<accession>A0AAE3GC32</accession>
<protein>
    <submittedName>
        <fullName evidence="2">von Willebrand factor type A domain-containing protein</fullName>
    </submittedName>
</protein>
<reference evidence="2" key="1">
    <citation type="submission" date="2022-06" db="EMBL/GenBank/DDBJ databases">
        <title>Genomic Encyclopedia of Archaeal and Bacterial Type Strains, Phase II (KMG-II): from individual species to whole genera.</title>
        <authorList>
            <person name="Goeker M."/>
        </authorList>
    </citation>
    <scope>NUCLEOTIDE SEQUENCE</scope>
    <source>
        <strain evidence="2">DSM 43935</strain>
    </source>
</reference>
<evidence type="ECO:0000313" key="2">
    <source>
        <dbReference type="EMBL" id="MCP2164670.1"/>
    </source>
</evidence>
<comment type="caution">
    <text evidence="2">The sequence shown here is derived from an EMBL/GenBank/DDBJ whole genome shotgun (WGS) entry which is preliminary data.</text>
</comment>
<dbReference type="Pfam" id="PF13531">
    <property type="entry name" value="SBP_bac_11"/>
    <property type="match status" value="1"/>
</dbReference>
<name>A0AAE3GC32_9PSEU</name>